<protein>
    <recommendedName>
        <fullName evidence="1">FAD-dependent urate hydroxylase HpyO/Asp monooxygenase CreE-like FAD/NAD(P)-binding domain-containing protein</fullName>
    </recommendedName>
</protein>
<sequence length="155" mass="16733">MWTPVFPVLTAYAPRSVYGRYLRFVLDVVETNLPPDVRLVRVHGLVGGIEKRGDRFELVVGDEVIVCDQVAVCSGHPREQAERTMLSGRSNAQRHQRAGSVIGILGLGLTFHDAVAMLTVGRGGRFVGRGPDCEYIPGGQEPALIVAGSRSALPV</sequence>
<evidence type="ECO:0000313" key="3">
    <source>
        <dbReference type="Proteomes" id="UP000763557"/>
    </source>
</evidence>
<dbReference type="Proteomes" id="UP000763557">
    <property type="component" value="Unassembled WGS sequence"/>
</dbReference>
<dbReference type="EMBL" id="JAAATY010000033">
    <property type="protein sequence ID" value="NRN70042.1"/>
    <property type="molecule type" value="Genomic_DNA"/>
</dbReference>
<feature type="domain" description="FAD-dependent urate hydroxylase HpyO/Asp monooxygenase CreE-like FAD/NAD(P)-binding" evidence="1">
    <location>
        <begin position="11"/>
        <end position="76"/>
    </location>
</feature>
<comment type="caution">
    <text evidence="2">The sequence shown here is derived from an EMBL/GenBank/DDBJ whole genome shotgun (WGS) entry which is preliminary data.</text>
</comment>
<dbReference type="Pfam" id="PF13454">
    <property type="entry name" value="NAD_binding_9"/>
    <property type="match status" value="1"/>
</dbReference>
<name>A0ABX2FFH7_9PSEU</name>
<keyword evidence="3" id="KW-1185">Reference proteome</keyword>
<accession>A0ABX2FFH7</accession>
<organism evidence="2 3">
    <name type="scientific">Kibdelosporangium persicum</name>
    <dbReference type="NCBI Taxonomy" id="2698649"/>
    <lineage>
        <taxon>Bacteria</taxon>
        <taxon>Bacillati</taxon>
        <taxon>Actinomycetota</taxon>
        <taxon>Actinomycetes</taxon>
        <taxon>Pseudonocardiales</taxon>
        <taxon>Pseudonocardiaceae</taxon>
        <taxon>Kibdelosporangium</taxon>
    </lineage>
</organism>
<dbReference type="InterPro" id="IPR038732">
    <property type="entry name" value="HpyO/CreE_NAD-binding"/>
</dbReference>
<dbReference type="RefSeq" id="WP_173140886.1">
    <property type="nucleotide sequence ID" value="NZ_CBCSGW010000066.1"/>
</dbReference>
<reference evidence="2 3" key="1">
    <citation type="submission" date="2020-01" db="EMBL/GenBank/DDBJ databases">
        <title>Kibdelosporangium persica a novel Actinomycetes from a hot desert in Iran.</title>
        <authorList>
            <person name="Safaei N."/>
            <person name="Zaburannyi N."/>
            <person name="Mueller R."/>
            <person name="Wink J."/>
        </authorList>
    </citation>
    <scope>NUCLEOTIDE SEQUENCE [LARGE SCALE GENOMIC DNA]</scope>
    <source>
        <strain evidence="2 3">4NS15</strain>
    </source>
</reference>
<evidence type="ECO:0000313" key="2">
    <source>
        <dbReference type="EMBL" id="NRN70042.1"/>
    </source>
</evidence>
<evidence type="ECO:0000259" key="1">
    <source>
        <dbReference type="Pfam" id="PF13454"/>
    </source>
</evidence>
<gene>
    <name evidence="2" type="ORF">GC106_73040</name>
</gene>
<proteinExistence type="predicted"/>